<organism evidence="2 3">
    <name type="scientific">Achromobacter marplatensis</name>
    <dbReference type="NCBI Taxonomy" id="470868"/>
    <lineage>
        <taxon>Bacteria</taxon>
        <taxon>Pseudomonadati</taxon>
        <taxon>Pseudomonadota</taxon>
        <taxon>Betaproteobacteria</taxon>
        <taxon>Burkholderiales</taxon>
        <taxon>Alcaligenaceae</taxon>
        <taxon>Achromobacter</taxon>
    </lineage>
</organism>
<accession>A0AA42WBV7</accession>
<proteinExistence type="predicted"/>
<dbReference type="AlphaFoldDB" id="A0AA42WBV7"/>
<keyword evidence="1" id="KW-0472">Membrane</keyword>
<gene>
    <name evidence="2" type="ORF">N5K24_14410</name>
</gene>
<evidence type="ECO:0000313" key="3">
    <source>
        <dbReference type="Proteomes" id="UP001161276"/>
    </source>
</evidence>
<evidence type="ECO:0000256" key="1">
    <source>
        <dbReference type="SAM" id="Phobius"/>
    </source>
</evidence>
<feature type="transmembrane region" description="Helical" evidence="1">
    <location>
        <begin position="12"/>
        <end position="35"/>
    </location>
</feature>
<evidence type="ECO:0000313" key="2">
    <source>
        <dbReference type="EMBL" id="MDH2051593.1"/>
    </source>
</evidence>
<dbReference type="Proteomes" id="UP001161276">
    <property type="component" value="Unassembled WGS sequence"/>
</dbReference>
<comment type="caution">
    <text evidence="2">The sequence shown here is derived from an EMBL/GenBank/DDBJ whole genome shotgun (WGS) entry which is preliminary data.</text>
</comment>
<dbReference type="RefSeq" id="WP_280027171.1">
    <property type="nucleotide sequence ID" value="NZ_JAOCKG010000005.1"/>
</dbReference>
<feature type="transmembrane region" description="Helical" evidence="1">
    <location>
        <begin position="41"/>
        <end position="60"/>
    </location>
</feature>
<reference evidence="2" key="1">
    <citation type="submission" date="2022-09" db="EMBL/GenBank/DDBJ databases">
        <title>Intensive care unit water sources are persistently colonized with multi-drug resistant bacteria and are the site of extensive horizontal gene transfer of antibiotic resistance genes.</title>
        <authorList>
            <person name="Diorio-Toth L."/>
        </authorList>
    </citation>
    <scope>NUCLEOTIDE SEQUENCE</scope>
    <source>
        <strain evidence="2">GD03676</strain>
    </source>
</reference>
<dbReference type="EMBL" id="JAOCKG010000005">
    <property type="protein sequence ID" value="MDH2051593.1"/>
    <property type="molecule type" value="Genomic_DNA"/>
</dbReference>
<keyword evidence="1" id="KW-0812">Transmembrane</keyword>
<sequence>MLTGFTFYHYWMVAGYALLFVAVHLLLVLAALRYAGRPTPAWPFGAGAAMLAVAIAGLSFGNMQRGGLAAGLEQRIGPELGGVCRQAEQLIADMGGDASPDDEPLREKIQQALRALFSQSARQRFEDDRFAPASVVESGQDPKWGDLVIALRTHGAGRDPVHVGCYNQYEHRYSGFSGATKPYWRWDADPIPFENIVFFRQDPRSQPVVSYEAAGQ</sequence>
<keyword evidence="1" id="KW-1133">Transmembrane helix</keyword>
<name>A0AA42WBV7_9BURK</name>
<protein>
    <submittedName>
        <fullName evidence="2">Uncharacterized protein</fullName>
    </submittedName>
</protein>